<name>A3U815_CROAH</name>
<sequence length="94" mass="10717">MLALNFVPCGDDKPEPKEDTYETCQEVQSTDSHDHSDTDICSPFCICHCCQIHTIDFKLPNLEPAIPLVFQDVFIYFEGHVNTYNTSILQPPRV</sequence>
<evidence type="ECO:0000256" key="1">
    <source>
        <dbReference type="SAM" id="MobiDB-lite"/>
    </source>
</evidence>
<dbReference type="AlphaFoldDB" id="A3U815"/>
<protein>
    <submittedName>
        <fullName evidence="2">Uncharacterized protein</fullName>
    </submittedName>
</protein>
<gene>
    <name evidence="2" type="ordered locus">CA2559_06465</name>
</gene>
<reference evidence="2 3" key="1">
    <citation type="journal article" date="2010" name="J. Bacteriol.">
        <title>The complete genome sequence of Croceibacter atlanticus HTCC2559T.</title>
        <authorList>
            <person name="Oh H.M."/>
            <person name="Kang I."/>
            <person name="Ferriera S."/>
            <person name="Giovannoni S.J."/>
            <person name="Cho J.C."/>
        </authorList>
    </citation>
    <scope>NUCLEOTIDE SEQUENCE [LARGE SCALE GENOMIC DNA]</scope>
    <source>
        <strain evidence="3">ATCC BAA-628 / HTCC2559 / KCTC 12090</strain>
    </source>
</reference>
<dbReference type="Proteomes" id="UP000002297">
    <property type="component" value="Chromosome"/>
</dbReference>
<proteinExistence type="predicted"/>
<dbReference type="Pfam" id="PF20365">
    <property type="entry name" value="DUF6660"/>
    <property type="match status" value="1"/>
</dbReference>
<dbReference type="InterPro" id="IPR046601">
    <property type="entry name" value="DUF6660"/>
</dbReference>
<dbReference type="KEGG" id="cat:CA2559_06465"/>
<evidence type="ECO:0000313" key="2">
    <source>
        <dbReference type="EMBL" id="EAP88382.1"/>
    </source>
</evidence>
<feature type="compositionally biased region" description="Basic and acidic residues" evidence="1">
    <location>
        <begin position="10"/>
        <end position="20"/>
    </location>
</feature>
<evidence type="ECO:0000313" key="3">
    <source>
        <dbReference type="Proteomes" id="UP000002297"/>
    </source>
</evidence>
<accession>A3U815</accession>
<dbReference type="EMBL" id="CP002046">
    <property type="protein sequence ID" value="EAP88382.1"/>
    <property type="molecule type" value="Genomic_DNA"/>
</dbReference>
<feature type="region of interest" description="Disordered" evidence="1">
    <location>
        <begin position="1"/>
        <end position="25"/>
    </location>
</feature>
<dbReference type="STRING" id="216432.CA2559_06465"/>
<keyword evidence="3" id="KW-1185">Reference proteome</keyword>
<organism evidence="2 3">
    <name type="scientific">Croceibacter atlanticus (strain ATCC BAA-628 / JCM 21780 / CIP 108009 / IAM 15332 / KCTC 12090 / HTCC2559)</name>
    <dbReference type="NCBI Taxonomy" id="216432"/>
    <lineage>
        <taxon>Bacteria</taxon>
        <taxon>Pseudomonadati</taxon>
        <taxon>Bacteroidota</taxon>
        <taxon>Flavobacteriia</taxon>
        <taxon>Flavobacteriales</taxon>
        <taxon>Flavobacteriaceae</taxon>
        <taxon>Croceibacter</taxon>
    </lineage>
</organism>
<dbReference type="HOGENOM" id="CLU_151876_0_0_10"/>